<dbReference type="Proteomes" id="UP000663828">
    <property type="component" value="Unassembled WGS sequence"/>
</dbReference>
<dbReference type="EMBL" id="CAJNOR010004338">
    <property type="protein sequence ID" value="CAF1494717.1"/>
    <property type="molecule type" value="Genomic_DNA"/>
</dbReference>
<keyword evidence="4" id="KW-1185">Reference proteome</keyword>
<name>A0A813ULB0_ADIRI</name>
<accession>A0A813ULB0</accession>
<keyword evidence="1" id="KW-0812">Transmembrane</keyword>
<dbReference type="EMBL" id="CAJNOJ010000018">
    <property type="protein sequence ID" value="CAF0828300.1"/>
    <property type="molecule type" value="Genomic_DNA"/>
</dbReference>
<keyword evidence="1" id="KW-0472">Membrane</keyword>
<feature type="transmembrane region" description="Helical" evidence="1">
    <location>
        <begin position="76"/>
        <end position="99"/>
    </location>
</feature>
<proteinExistence type="predicted"/>
<dbReference type="OrthoDB" id="10019002at2759"/>
<feature type="transmembrane region" description="Helical" evidence="1">
    <location>
        <begin position="140"/>
        <end position="159"/>
    </location>
</feature>
<sequence>MATERLSYVPDGRGGFVRYSYARRAPSSNRLVELGRLLYNLIRGILQFFNLLHYSLTTFNNMVQSLPFCIRYFVQIVLAFCFPFYAAYQAFVLMINRIYRVTYSVSRIFTWITRLFTFVITLPLRIFTFLRILADDLLKNLLKLAIVIAFIVGILAVVLDERQLNLIKAYARNATNMLLKSSSTV</sequence>
<keyword evidence="1" id="KW-1133">Transmembrane helix</keyword>
<protein>
    <submittedName>
        <fullName evidence="2">Uncharacterized protein</fullName>
    </submittedName>
</protein>
<organism evidence="2 5">
    <name type="scientific">Adineta ricciae</name>
    <name type="common">Rotifer</name>
    <dbReference type="NCBI Taxonomy" id="249248"/>
    <lineage>
        <taxon>Eukaryota</taxon>
        <taxon>Metazoa</taxon>
        <taxon>Spiralia</taxon>
        <taxon>Gnathifera</taxon>
        <taxon>Rotifera</taxon>
        <taxon>Eurotatoria</taxon>
        <taxon>Bdelloidea</taxon>
        <taxon>Adinetida</taxon>
        <taxon>Adinetidae</taxon>
        <taxon>Adineta</taxon>
    </lineage>
</organism>
<evidence type="ECO:0000313" key="2">
    <source>
        <dbReference type="EMBL" id="CAF0828300.1"/>
    </source>
</evidence>
<evidence type="ECO:0000256" key="1">
    <source>
        <dbReference type="SAM" id="Phobius"/>
    </source>
</evidence>
<feature type="transmembrane region" description="Helical" evidence="1">
    <location>
        <begin position="37"/>
        <end position="56"/>
    </location>
</feature>
<dbReference type="AlphaFoldDB" id="A0A813ULB0"/>
<evidence type="ECO:0000313" key="3">
    <source>
        <dbReference type="EMBL" id="CAF1494717.1"/>
    </source>
</evidence>
<feature type="transmembrane region" description="Helical" evidence="1">
    <location>
        <begin position="111"/>
        <end position="134"/>
    </location>
</feature>
<evidence type="ECO:0000313" key="4">
    <source>
        <dbReference type="Proteomes" id="UP000663828"/>
    </source>
</evidence>
<comment type="caution">
    <text evidence="2">The sequence shown here is derived from an EMBL/GenBank/DDBJ whole genome shotgun (WGS) entry which is preliminary data.</text>
</comment>
<reference evidence="2" key="1">
    <citation type="submission" date="2021-02" db="EMBL/GenBank/DDBJ databases">
        <authorList>
            <person name="Nowell W R."/>
        </authorList>
    </citation>
    <scope>NUCLEOTIDE SEQUENCE</scope>
</reference>
<evidence type="ECO:0000313" key="5">
    <source>
        <dbReference type="Proteomes" id="UP000663852"/>
    </source>
</evidence>
<dbReference type="Proteomes" id="UP000663852">
    <property type="component" value="Unassembled WGS sequence"/>
</dbReference>
<gene>
    <name evidence="2" type="ORF">EDS130_LOCUS6205</name>
    <name evidence="3" type="ORF">XAT740_LOCUS39295</name>
</gene>